<feature type="domain" description="SNF2 N-terminal" evidence="2">
    <location>
        <begin position="31"/>
        <end position="185"/>
    </location>
</feature>
<accession>A0A8S1B719</accession>
<organism evidence="3 4">
    <name type="scientific">Arctia plantaginis</name>
    <name type="common">Wood tiger moth</name>
    <name type="synonym">Phalaena plantaginis</name>
    <dbReference type="NCBI Taxonomy" id="874455"/>
    <lineage>
        <taxon>Eukaryota</taxon>
        <taxon>Metazoa</taxon>
        <taxon>Ecdysozoa</taxon>
        <taxon>Arthropoda</taxon>
        <taxon>Hexapoda</taxon>
        <taxon>Insecta</taxon>
        <taxon>Pterygota</taxon>
        <taxon>Neoptera</taxon>
        <taxon>Endopterygota</taxon>
        <taxon>Lepidoptera</taxon>
        <taxon>Glossata</taxon>
        <taxon>Ditrysia</taxon>
        <taxon>Noctuoidea</taxon>
        <taxon>Erebidae</taxon>
        <taxon>Arctiinae</taxon>
        <taxon>Arctia</taxon>
    </lineage>
</organism>
<protein>
    <recommendedName>
        <fullName evidence="2">SNF2 N-terminal domain-containing protein</fullName>
    </recommendedName>
</protein>
<gene>
    <name evidence="3" type="ORF">APLA_LOCUS14318</name>
</gene>
<dbReference type="Gene3D" id="3.40.50.10810">
    <property type="entry name" value="Tandem AAA-ATPase domain"/>
    <property type="match status" value="1"/>
</dbReference>
<dbReference type="GO" id="GO:0005524">
    <property type="term" value="F:ATP binding"/>
    <property type="evidence" value="ECO:0007669"/>
    <property type="project" value="InterPro"/>
</dbReference>
<dbReference type="InterPro" id="IPR000330">
    <property type="entry name" value="SNF2_N"/>
</dbReference>
<name>A0A8S1B719_ARCPL</name>
<dbReference type="AlphaFoldDB" id="A0A8S1B719"/>
<feature type="region of interest" description="Disordered" evidence="1">
    <location>
        <begin position="380"/>
        <end position="403"/>
    </location>
</feature>
<reference evidence="3 4" key="1">
    <citation type="submission" date="2020-04" db="EMBL/GenBank/DDBJ databases">
        <authorList>
            <person name="Wallbank WR R."/>
            <person name="Pardo Diaz C."/>
            <person name="Kozak K."/>
            <person name="Martin S."/>
            <person name="Jiggins C."/>
            <person name="Moest M."/>
            <person name="Warren A I."/>
            <person name="Byers J.R.P. K."/>
            <person name="Montejo-Kovacevich G."/>
            <person name="Yen C E."/>
        </authorList>
    </citation>
    <scope>NUCLEOTIDE SEQUENCE [LARGE SCALE GENOMIC DNA]</scope>
</reference>
<feature type="compositionally biased region" description="Acidic residues" evidence="1">
    <location>
        <begin position="389"/>
        <end position="398"/>
    </location>
</feature>
<evidence type="ECO:0000313" key="3">
    <source>
        <dbReference type="EMBL" id="CAB3253862.1"/>
    </source>
</evidence>
<dbReference type="EMBL" id="CADEBC010000561">
    <property type="protein sequence ID" value="CAB3253862.1"/>
    <property type="molecule type" value="Genomic_DNA"/>
</dbReference>
<proteinExistence type="predicted"/>
<sequence length="538" mass="62248">MIRNVDGTERLYLSKKSDETISIDNCKIPQHHLDGLRFLFSQYKKKKPGVIINETTGFNRNLQIVLFVKAMCHIFKQPVLVLCQEGAEHGWMEQFQTWTDLCDDVVLETRKPHIKKQVLINTMANLPSFCNRNWSVLIVDSPETDKATLQVLERFRADYKIWITPINIRESLDHFSIIYKWLYPKEKFDKNKFIPNTNNLNEVVDKAILLDAFMEDIVAGNEEDAVKDKQNDECPRKIISLKNKDATGTKIKRSKRKNYDEDDNKINNIASNEITILKDQEYDEDFSIDNFKRKRKEFHKNEINDTEESDTGIKMNTWNSQSQVHLFYEPDSPTDINNDSDKLYEMDTIVFGNDTCDERSVNINETVNEIIEATKDSYLGPKEDANVNADDETPSDCDGETREGDKLCIRNNEISTKLPSTIQIESENNEINKENDNHHDDELEPKDEVYLETKSPNQTKPLQICDELKPSGNNIFMSDDVQIESNCNKMNDDKSLVPNERAGPDSNALKHKCIDDKLKELEEKVMKRFKGSILDSLI</sequence>
<keyword evidence="4" id="KW-1185">Reference proteome</keyword>
<dbReference type="Proteomes" id="UP000494106">
    <property type="component" value="Unassembled WGS sequence"/>
</dbReference>
<dbReference type="Pfam" id="PF00176">
    <property type="entry name" value="SNF2-rel_dom"/>
    <property type="match status" value="1"/>
</dbReference>
<dbReference type="OrthoDB" id="6819249at2759"/>
<dbReference type="InterPro" id="IPR038718">
    <property type="entry name" value="SNF2-like_sf"/>
</dbReference>
<evidence type="ECO:0000259" key="2">
    <source>
        <dbReference type="Pfam" id="PF00176"/>
    </source>
</evidence>
<evidence type="ECO:0000313" key="4">
    <source>
        <dbReference type="Proteomes" id="UP000494106"/>
    </source>
</evidence>
<comment type="caution">
    <text evidence="3">The sequence shown here is derived from an EMBL/GenBank/DDBJ whole genome shotgun (WGS) entry which is preliminary data.</text>
</comment>
<evidence type="ECO:0000256" key="1">
    <source>
        <dbReference type="SAM" id="MobiDB-lite"/>
    </source>
</evidence>